<dbReference type="InterPro" id="IPR003368">
    <property type="entry name" value="POMP_repeat"/>
</dbReference>
<protein>
    <recommendedName>
        <fullName evidence="10">Polymorphic outer membrane protein repeat-containing protein</fullName>
    </recommendedName>
</protein>
<comment type="caution">
    <text evidence="8">The sequence shown here is derived from an EMBL/GenBank/DDBJ whole genome shotgun (WGS) entry which is preliminary data.</text>
</comment>
<evidence type="ECO:0000256" key="1">
    <source>
        <dbReference type="ARBA" id="ARBA00004196"/>
    </source>
</evidence>
<accession>A0A8T3VDM8</accession>
<dbReference type="Proteomes" id="UP000762703">
    <property type="component" value="Unassembled WGS sequence"/>
</dbReference>
<dbReference type="PANTHER" id="PTHR11319">
    <property type="entry name" value="G PROTEIN-COUPLED RECEPTOR-RELATED"/>
    <property type="match status" value="1"/>
</dbReference>
<dbReference type="EMBL" id="SUTE01000043">
    <property type="protein sequence ID" value="MBE6505292.1"/>
    <property type="molecule type" value="Genomic_DNA"/>
</dbReference>
<dbReference type="InterPro" id="IPR012334">
    <property type="entry name" value="Pectin_lyas_fold"/>
</dbReference>
<proteinExistence type="predicted"/>
<comment type="subcellular location">
    <subcellularLocation>
        <location evidence="1">Cell envelope</location>
    </subcellularLocation>
    <subcellularLocation>
        <location evidence="2">Cell outer membrane</location>
    </subcellularLocation>
    <subcellularLocation>
        <location evidence="3">Secreted</location>
    </subcellularLocation>
</comment>
<evidence type="ECO:0000313" key="8">
    <source>
        <dbReference type="EMBL" id="MBE6505292.1"/>
    </source>
</evidence>
<keyword evidence="6" id="KW-0472">Membrane</keyword>
<dbReference type="AlphaFoldDB" id="A0A8T3VDM8"/>
<dbReference type="InterPro" id="IPR011050">
    <property type="entry name" value="Pectin_lyase_fold/virulence"/>
</dbReference>
<evidence type="ECO:0000256" key="7">
    <source>
        <dbReference type="ARBA" id="ARBA00023237"/>
    </source>
</evidence>
<keyword evidence="4" id="KW-0964">Secreted</keyword>
<dbReference type="NCBIfam" id="TIGR01376">
    <property type="entry name" value="POMP_repeat"/>
    <property type="match status" value="1"/>
</dbReference>
<evidence type="ECO:0000256" key="2">
    <source>
        <dbReference type="ARBA" id="ARBA00004442"/>
    </source>
</evidence>
<dbReference type="PANTHER" id="PTHR11319:SF35">
    <property type="entry name" value="OUTER MEMBRANE PROTEIN PMPC-RELATED"/>
    <property type="match status" value="1"/>
</dbReference>
<evidence type="ECO:0008006" key="10">
    <source>
        <dbReference type="Google" id="ProtNLM"/>
    </source>
</evidence>
<gene>
    <name evidence="8" type="ORF">E7Z73_06075</name>
</gene>
<evidence type="ECO:0000256" key="6">
    <source>
        <dbReference type="ARBA" id="ARBA00023136"/>
    </source>
</evidence>
<dbReference type="SUPFAM" id="SSF51126">
    <property type="entry name" value="Pectin lyase-like"/>
    <property type="match status" value="1"/>
</dbReference>
<dbReference type="RefSeq" id="WP_303736936.1">
    <property type="nucleotide sequence ID" value="NZ_SUTE01000043.1"/>
</dbReference>
<dbReference type="Pfam" id="PF02415">
    <property type="entry name" value="Chlam_PMP"/>
    <property type="match status" value="1"/>
</dbReference>
<evidence type="ECO:0000256" key="4">
    <source>
        <dbReference type="ARBA" id="ARBA00022525"/>
    </source>
</evidence>
<sequence length="200" mass="22299">MGLFDKFNGKSKNFKYLEGLIRNGEKEIVLDSDIIFDSEEDSGSIILEDEEELIIDGNDHIINAKGKSSIFWFDYGCDITIKNITLKNAEDGAITNRGRLSLENSIFKNNKGGAIDNQGRLFVKNSIFKKNKSEHYGGAIDSGSYDCYASFDGCTFKNNRASRGGAIYAGNKTCRLSLKDCTFQGNKAKYGNALYVHMHR</sequence>
<reference evidence="8" key="1">
    <citation type="submission" date="2019-04" db="EMBL/GenBank/DDBJ databases">
        <title>Evolution of Biomass-Degrading Anaerobic Consortia Revealed by Metagenomics.</title>
        <authorList>
            <person name="Peng X."/>
        </authorList>
    </citation>
    <scope>NUCLEOTIDE SEQUENCE</scope>
    <source>
        <strain evidence="8">SIG12</strain>
    </source>
</reference>
<dbReference type="Gene3D" id="2.160.20.10">
    <property type="entry name" value="Single-stranded right-handed beta-helix, Pectin lyase-like"/>
    <property type="match status" value="1"/>
</dbReference>
<keyword evidence="5" id="KW-0732">Signal</keyword>
<organism evidence="8 9">
    <name type="scientific">Methanobrevibacter millerae</name>
    <dbReference type="NCBI Taxonomy" id="230361"/>
    <lineage>
        <taxon>Archaea</taxon>
        <taxon>Methanobacteriati</taxon>
        <taxon>Methanobacteriota</taxon>
        <taxon>Methanomada group</taxon>
        <taxon>Methanobacteria</taxon>
        <taxon>Methanobacteriales</taxon>
        <taxon>Methanobacteriaceae</taxon>
        <taxon>Methanobrevibacter</taxon>
    </lineage>
</organism>
<evidence type="ECO:0000313" key="9">
    <source>
        <dbReference type="Proteomes" id="UP000762703"/>
    </source>
</evidence>
<dbReference type="GO" id="GO:0005576">
    <property type="term" value="C:extracellular region"/>
    <property type="evidence" value="ECO:0007669"/>
    <property type="project" value="UniProtKB-SubCell"/>
</dbReference>
<name>A0A8T3VDM8_9EURY</name>
<evidence type="ECO:0000256" key="5">
    <source>
        <dbReference type="ARBA" id="ARBA00022729"/>
    </source>
</evidence>
<keyword evidence="7" id="KW-0998">Cell outer membrane</keyword>
<evidence type="ECO:0000256" key="3">
    <source>
        <dbReference type="ARBA" id="ARBA00004613"/>
    </source>
</evidence>